<keyword evidence="1" id="KW-1133">Transmembrane helix</keyword>
<dbReference type="EMBL" id="PDOF01000002">
    <property type="protein sequence ID" value="PYZ96585.1"/>
    <property type="molecule type" value="Genomic_DNA"/>
</dbReference>
<keyword evidence="3" id="KW-1185">Reference proteome</keyword>
<organism evidence="2 3">
    <name type="scientific">Alteribacter lacisalsi</name>
    <dbReference type="NCBI Taxonomy" id="2045244"/>
    <lineage>
        <taxon>Bacteria</taxon>
        <taxon>Bacillati</taxon>
        <taxon>Bacillota</taxon>
        <taxon>Bacilli</taxon>
        <taxon>Bacillales</taxon>
        <taxon>Bacillaceae</taxon>
        <taxon>Alteribacter</taxon>
    </lineage>
</organism>
<protein>
    <recommendedName>
        <fullName evidence="4">DUF1570 domain-containing protein</fullName>
    </recommendedName>
</protein>
<evidence type="ECO:0000256" key="1">
    <source>
        <dbReference type="SAM" id="Phobius"/>
    </source>
</evidence>
<comment type="caution">
    <text evidence="2">The sequence shown here is derived from an EMBL/GenBank/DDBJ whole genome shotgun (WGS) entry which is preliminary data.</text>
</comment>
<proteinExistence type="predicted"/>
<keyword evidence="1" id="KW-0812">Transmembrane</keyword>
<feature type="transmembrane region" description="Helical" evidence="1">
    <location>
        <begin position="64"/>
        <end position="87"/>
    </location>
</feature>
<dbReference type="OrthoDB" id="43895at2"/>
<evidence type="ECO:0008006" key="4">
    <source>
        <dbReference type="Google" id="ProtNLM"/>
    </source>
</evidence>
<reference evidence="2 3" key="1">
    <citation type="submission" date="2017-10" db="EMBL/GenBank/DDBJ databases">
        <title>Bacillus sp. nov., a halophilic bacterium isolated from a Yangshapao Lake.</title>
        <authorList>
            <person name="Wang H."/>
        </authorList>
    </citation>
    <scope>NUCLEOTIDE SEQUENCE [LARGE SCALE GENOMIC DNA]</scope>
    <source>
        <strain evidence="2 3">YSP-3</strain>
    </source>
</reference>
<accession>A0A2W0HGN8</accession>
<name>A0A2W0HGN8_9BACI</name>
<dbReference type="RefSeq" id="WP_110520420.1">
    <property type="nucleotide sequence ID" value="NZ_PDOF01000002.1"/>
</dbReference>
<evidence type="ECO:0000313" key="2">
    <source>
        <dbReference type="EMBL" id="PYZ96585.1"/>
    </source>
</evidence>
<sequence length="524" mass="60251">MKHTAVWALFLTFSAVILFLTFEVPPPADRWLIWVSAGLGLAWLTAFIMTMAKGGNRFLAIRRRWSGLVFFLLTGPVILILFLSAVLNNAVNEEIYSLRGHALSASEKLEAFMYSYNHIEAMAGTIDDFSEWYSPATGSTYRYLDGFKGPIEDWDEEVAELEAMLTGITGFELRSRALTVTYYPDADSYRAANPGLYDRMSWEPGGIYSAGSGIHVYEDVKLDTSANHTFYHEYTHHFFHRIYDDTDLSAAIVPIWFEEGIAEFTADTILRSDPQELRNYDSFVPFNELEDWETVNHDHDGYLQVRTLIHFLFQQSGYEGIGRVLAGLKEENIADLIRDETGLALEEAHLVLDSGSHEEVEEAMFYDDLSERLAYLEGVYKEHGYSHALHNIANTYLDKGNYEKAYEVRQTYETQFLILNGGHYEELLLLSLLIGSDKAAHFHEQMADYLDRYNQEFYIQKLPFLEELLTAWEAEDSAAIIELLENDLQLYRYDMALAQHMLDAFQMDPDAEKRIKAFIKGYRF</sequence>
<feature type="transmembrane region" description="Helical" evidence="1">
    <location>
        <begin position="31"/>
        <end position="52"/>
    </location>
</feature>
<dbReference type="AlphaFoldDB" id="A0A2W0HGN8"/>
<evidence type="ECO:0000313" key="3">
    <source>
        <dbReference type="Proteomes" id="UP000248066"/>
    </source>
</evidence>
<keyword evidence="1" id="KW-0472">Membrane</keyword>
<gene>
    <name evidence="2" type="ORF">CR205_12810</name>
</gene>
<dbReference type="Proteomes" id="UP000248066">
    <property type="component" value="Unassembled WGS sequence"/>
</dbReference>